<feature type="domain" description="Sushi" evidence="23">
    <location>
        <begin position="179"/>
        <end position="240"/>
    </location>
</feature>
<protein>
    <submittedName>
        <fullName evidence="24">Selectin E</fullName>
    </submittedName>
</protein>
<dbReference type="GO" id="GO:0097241">
    <property type="term" value="P:hematopoietic stem cell migration to bone marrow"/>
    <property type="evidence" value="ECO:0007669"/>
    <property type="project" value="Ensembl"/>
</dbReference>
<evidence type="ECO:0000256" key="6">
    <source>
        <dbReference type="ARBA" id="ARBA00022692"/>
    </source>
</evidence>
<reference evidence="24" key="2">
    <citation type="submission" date="2025-08" db="UniProtKB">
        <authorList>
            <consortium name="Ensembl"/>
        </authorList>
    </citation>
    <scope>IDENTIFICATION</scope>
</reference>
<feature type="domain" description="Sushi" evidence="23">
    <location>
        <begin position="427"/>
        <end position="488"/>
    </location>
</feature>
<feature type="disulfide bond" evidence="18">
    <location>
        <begin position="211"/>
        <end position="238"/>
    </location>
</feature>
<feature type="disulfide bond" evidence="18">
    <location>
        <begin position="273"/>
        <end position="300"/>
    </location>
</feature>
<comment type="similarity">
    <text evidence="2">Belongs to the selectin/LECAM family.</text>
</comment>
<dbReference type="InterPro" id="IPR016186">
    <property type="entry name" value="C-type_lectin-like/link_sf"/>
</dbReference>
<evidence type="ECO:0000256" key="1">
    <source>
        <dbReference type="ARBA" id="ARBA00004251"/>
    </source>
</evidence>
<dbReference type="SUPFAM" id="SSF56436">
    <property type="entry name" value="C-type lectin-like"/>
    <property type="match status" value="1"/>
</dbReference>
<dbReference type="GO" id="GO:0050901">
    <property type="term" value="P:leukocyte tethering or rolling"/>
    <property type="evidence" value="ECO:0000318"/>
    <property type="project" value="GO_Central"/>
</dbReference>
<keyword evidence="14 19" id="KW-0472">Membrane</keyword>
<dbReference type="InParanoid" id="W5LZP4"/>
<evidence type="ECO:0000259" key="23">
    <source>
        <dbReference type="PROSITE" id="PS50923"/>
    </source>
</evidence>
<dbReference type="HOGENOM" id="CLU_020848_0_0_1"/>
<evidence type="ECO:0000256" key="13">
    <source>
        <dbReference type="ARBA" id="ARBA00022989"/>
    </source>
</evidence>
<feature type="transmembrane region" description="Helical" evidence="19">
    <location>
        <begin position="805"/>
        <end position="830"/>
    </location>
</feature>
<dbReference type="PROSITE" id="PS00615">
    <property type="entry name" value="C_TYPE_LECTIN_1"/>
    <property type="match status" value="1"/>
</dbReference>
<keyword evidence="4 17" id="KW-0245">EGF-like domain</keyword>
<dbReference type="PROSITE" id="PS50041">
    <property type="entry name" value="C_TYPE_LECTIN_2"/>
    <property type="match status" value="1"/>
</dbReference>
<dbReference type="CDD" id="cd00033">
    <property type="entry name" value="CCP"/>
    <property type="match status" value="10"/>
</dbReference>
<evidence type="ECO:0000256" key="4">
    <source>
        <dbReference type="ARBA" id="ARBA00022536"/>
    </source>
</evidence>
<dbReference type="InterPro" id="IPR033991">
    <property type="entry name" value="Selectin_CTLD"/>
</dbReference>
<evidence type="ECO:0000256" key="2">
    <source>
        <dbReference type="ARBA" id="ARBA00007360"/>
    </source>
</evidence>
<feature type="disulfide bond" evidence="17">
    <location>
        <begin position="145"/>
        <end position="155"/>
    </location>
</feature>
<dbReference type="EMBL" id="AHAT01034673">
    <property type="status" value="NOT_ANNOTATED_CDS"/>
    <property type="molecule type" value="Genomic_DNA"/>
</dbReference>
<evidence type="ECO:0000256" key="12">
    <source>
        <dbReference type="ARBA" id="ARBA00022889"/>
    </source>
</evidence>
<comment type="caution">
    <text evidence="17">Lacks conserved residue(s) required for the propagation of feature annotation.</text>
</comment>
<dbReference type="InterPro" id="IPR001304">
    <property type="entry name" value="C-type_lectin-like"/>
</dbReference>
<dbReference type="GO" id="GO:0007157">
    <property type="term" value="P:heterophilic cell-cell adhesion via plasma membrane cell adhesion molecules"/>
    <property type="evidence" value="ECO:0000318"/>
    <property type="project" value="GO_Central"/>
</dbReference>
<dbReference type="FunCoup" id="W5LZP4">
    <property type="interactions" value="703"/>
</dbReference>
<evidence type="ECO:0000256" key="14">
    <source>
        <dbReference type="ARBA" id="ARBA00023136"/>
    </source>
</evidence>
<dbReference type="PROSITE" id="PS01186">
    <property type="entry name" value="EGF_2"/>
    <property type="match status" value="1"/>
</dbReference>
<dbReference type="CDD" id="cd03592">
    <property type="entry name" value="CLECT_selectins_like"/>
    <property type="match status" value="1"/>
</dbReference>
<dbReference type="PROSITE" id="PS50923">
    <property type="entry name" value="SUSHI"/>
    <property type="match status" value="10"/>
</dbReference>
<accession>W5LZP4</accession>
<keyword evidence="8 20" id="KW-0732">Signal</keyword>
<dbReference type="FunFam" id="3.10.100.10:FF:000007">
    <property type="entry name" value="L-selectin"/>
    <property type="match status" value="1"/>
</dbReference>
<feature type="domain" description="Sushi" evidence="23">
    <location>
        <begin position="489"/>
        <end position="550"/>
    </location>
</feature>
<feature type="domain" description="C-type lectin" evidence="22">
    <location>
        <begin position="21"/>
        <end position="141"/>
    </location>
</feature>
<feature type="domain" description="EGF-like" evidence="21">
    <location>
        <begin position="141"/>
        <end position="176"/>
    </location>
</feature>
<dbReference type="EMBL" id="AHAT01034672">
    <property type="status" value="NOT_ANNOTATED_CDS"/>
    <property type="molecule type" value="Genomic_DNA"/>
</dbReference>
<evidence type="ECO:0000313" key="25">
    <source>
        <dbReference type="Proteomes" id="UP000018468"/>
    </source>
</evidence>
<evidence type="ECO:0000256" key="11">
    <source>
        <dbReference type="ARBA" id="ARBA00022837"/>
    </source>
</evidence>
<evidence type="ECO:0000256" key="20">
    <source>
        <dbReference type="SAM" id="SignalP"/>
    </source>
</evidence>
<keyword evidence="6 19" id="KW-0812">Transmembrane</keyword>
<dbReference type="GO" id="GO:0033691">
    <property type="term" value="F:sialic acid binding"/>
    <property type="evidence" value="ECO:0000318"/>
    <property type="project" value="GO_Central"/>
</dbReference>
<comment type="subcellular location">
    <subcellularLocation>
        <location evidence="1">Cell membrane</location>
        <topology evidence="1">Single-pass type I membrane protein</topology>
    </subcellularLocation>
</comment>
<dbReference type="EMBL" id="AHAT01034674">
    <property type="status" value="NOT_ANNOTATED_CDS"/>
    <property type="molecule type" value="Genomic_DNA"/>
</dbReference>
<sequence length="857" mass="93939">LVFLQTVMLFLFLELSIWGCVDSWSYNYSSEVLDWNSAREWCQTHYTDMVAIQNKAEIEYLNEVLPKQNKYYWIGIRKREGVWTWVGTNKTLTTEAENWAKGEPNNKKTAEDCVEIYIKREKDEGKWNDEDCKRRKTALCYTASCQPFSCANGECIETINNHTCKCYDGFYGEKCEHAVACDSVQSPSNGFINCSHPFGNFFYKSTCEFGCENGYRPNATTTIHCTASKQWSSDPPVCEAVQCGALVIPSKGSMNCVHPLGNFSFGSACEFACEKGYRLTSSDTLACTASGQWNDSQPQCEAVQCGALTKPVHGYINCSGPYGSNSFNSTCQFHCLDGFSLNGSNTITCTSSGNWTGAAPTCQAVQCGALSKPAHGHIDYCEPYGNNSVNSTCQFRCLDGFSLNGSKSITCSSSGKWTGEVPVCKGVECELQSHPDNGVIQCLGPNGNHSFNSTCEFHCMDGFLLLGPTTITCGPSGIWTGRKPICAAVGCEVLQAPAHGTMNCTHIFKPFHFNSTCAFQCARGYELRGSQHLRCQASGAWTADTPACQAVKCEVLTTPSHGIMDCEHPIAPFSYSSSCRLGCEEGFLLNGSNSTQCTAQGLWTETTQNCQAHECAPLRAPDRGLMNCSHPHEEFRFGSRCELDCEEGFVLRGSNTLQCTASGLWAHTLPTCQACAPLRAPDRGLMNCSHPHGEFRFGSRCELDCEEGFVLRGSNTLQCTASGLWTHTLPTCQVIECKALLVWWPLIINCSHPLGNFSFRSKCDFSCSKGYRLNGTKETSCNSFGFWSDLQPSCEALEIPIGMAMLIYTGVGAGAGLSLLLLSGGLFFIVKRLSRREKPTINNGPTEGLLFSYFQNN</sequence>
<evidence type="ECO:0000256" key="19">
    <source>
        <dbReference type="SAM" id="Phobius"/>
    </source>
</evidence>
<dbReference type="EMBL" id="AHAT01034676">
    <property type="status" value="NOT_ANNOTATED_CDS"/>
    <property type="molecule type" value="Genomic_DNA"/>
</dbReference>
<dbReference type="Gene3D" id="2.10.70.10">
    <property type="entry name" value="Complement Module, domain 1"/>
    <property type="match status" value="10"/>
</dbReference>
<organism evidence="24 25">
    <name type="scientific">Lepisosteus oculatus</name>
    <name type="common">Spotted gar</name>
    <dbReference type="NCBI Taxonomy" id="7918"/>
    <lineage>
        <taxon>Eukaryota</taxon>
        <taxon>Metazoa</taxon>
        <taxon>Chordata</taxon>
        <taxon>Craniata</taxon>
        <taxon>Vertebrata</taxon>
        <taxon>Euteleostomi</taxon>
        <taxon>Actinopterygii</taxon>
        <taxon>Neopterygii</taxon>
        <taxon>Holostei</taxon>
        <taxon>Semionotiformes</taxon>
        <taxon>Lepisosteidae</taxon>
        <taxon>Lepisosteus</taxon>
    </lineage>
</organism>
<dbReference type="Bgee" id="ENSLOCG00000001404">
    <property type="expression patterns" value="Expressed in bone element and 10 other cell types or tissues"/>
</dbReference>
<proteinExistence type="inferred from homology"/>
<dbReference type="GO" id="GO:0005615">
    <property type="term" value="C:extracellular space"/>
    <property type="evidence" value="ECO:0000318"/>
    <property type="project" value="GO_Central"/>
</dbReference>
<dbReference type="InterPro" id="IPR051277">
    <property type="entry name" value="SEZ6_CSMD_C4BPB_Regulators"/>
</dbReference>
<dbReference type="SMART" id="SM00034">
    <property type="entry name" value="CLECT"/>
    <property type="match status" value="1"/>
</dbReference>
<feature type="signal peptide" evidence="20">
    <location>
        <begin position="1"/>
        <end position="23"/>
    </location>
</feature>
<feature type="domain" description="Sushi" evidence="23">
    <location>
        <begin position="551"/>
        <end position="612"/>
    </location>
</feature>
<evidence type="ECO:0000256" key="18">
    <source>
        <dbReference type="PROSITE-ProRule" id="PRU00302"/>
    </source>
</evidence>
<dbReference type="Proteomes" id="UP000018468">
    <property type="component" value="Linkage group LG10"/>
</dbReference>
<feature type="domain" description="Sushi" evidence="23">
    <location>
        <begin position="735"/>
        <end position="796"/>
    </location>
</feature>
<evidence type="ECO:0000259" key="21">
    <source>
        <dbReference type="PROSITE" id="PS50026"/>
    </source>
</evidence>
<dbReference type="GO" id="GO:0070492">
    <property type="term" value="F:oligosaccharide binding"/>
    <property type="evidence" value="ECO:0000318"/>
    <property type="project" value="GO_Central"/>
</dbReference>
<keyword evidence="3" id="KW-1003">Cell membrane</keyword>
<dbReference type="OMA" id="DWCPEPP"/>
<feature type="disulfide bond" evidence="18">
    <location>
        <begin position="397"/>
        <end position="424"/>
    </location>
</feature>
<keyword evidence="10" id="KW-0677">Repeat</keyword>
<dbReference type="GO" id="GO:0034097">
    <property type="term" value="P:response to cytokine"/>
    <property type="evidence" value="ECO:0000318"/>
    <property type="project" value="GO_Central"/>
</dbReference>
<dbReference type="Ensembl" id="ENSLOCT00000001606.1">
    <property type="protein sequence ID" value="ENSLOCP00000001601.1"/>
    <property type="gene ID" value="ENSLOCG00000001404.1"/>
</dbReference>
<dbReference type="STRING" id="7918.ENSLOCP00000001601"/>
<reference evidence="25" key="1">
    <citation type="submission" date="2011-12" db="EMBL/GenBank/DDBJ databases">
        <title>The Draft Genome of Lepisosteus oculatus.</title>
        <authorList>
            <consortium name="The Broad Institute Genome Assembly &amp; Analysis Group"/>
            <consortium name="Computational R&amp;D Group"/>
            <consortium name="and Sequencing Platform"/>
            <person name="Di Palma F."/>
            <person name="Alfoldi J."/>
            <person name="Johnson J."/>
            <person name="Berlin A."/>
            <person name="Gnerre S."/>
            <person name="Jaffe D."/>
            <person name="MacCallum I."/>
            <person name="Young S."/>
            <person name="Walker B.J."/>
            <person name="Lander E.S."/>
            <person name="Lindblad-Toh K."/>
        </authorList>
    </citation>
    <scope>NUCLEOTIDE SEQUENCE [LARGE SCALE GENOMIC DNA]</scope>
</reference>
<evidence type="ECO:0000256" key="8">
    <source>
        <dbReference type="ARBA" id="ARBA00022729"/>
    </source>
</evidence>
<dbReference type="InterPro" id="IPR035976">
    <property type="entry name" value="Sushi/SCR/CCP_sf"/>
</dbReference>
<dbReference type="SMART" id="SM00032">
    <property type="entry name" value="CCP"/>
    <property type="match status" value="10"/>
</dbReference>
<feature type="disulfide bond" evidence="18">
    <location>
        <begin position="767"/>
        <end position="794"/>
    </location>
</feature>
<keyword evidence="16" id="KW-0325">Glycoprotein</keyword>
<dbReference type="InterPro" id="IPR002396">
    <property type="entry name" value="Selectin_superfamily"/>
</dbReference>
<reference evidence="24" key="3">
    <citation type="submission" date="2025-09" db="UniProtKB">
        <authorList>
            <consortium name="Ensembl"/>
        </authorList>
    </citation>
    <scope>IDENTIFICATION</scope>
</reference>
<keyword evidence="25" id="KW-1185">Reference proteome</keyword>
<evidence type="ECO:0000313" key="24">
    <source>
        <dbReference type="Ensembl" id="ENSLOCP00000001601.1"/>
    </source>
</evidence>
<feature type="disulfide bond" evidence="17">
    <location>
        <begin position="166"/>
        <end position="175"/>
    </location>
</feature>
<dbReference type="SMART" id="SM00181">
    <property type="entry name" value="EGF"/>
    <property type="match status" value="3"/>
</dbReference>
<dbReference type="PRINTS" id="PR00343">
    <property type="entry name" value="SELECTIN"/>
</dbReference>
<dbReference type="Pfam" id="PF00084">
    <property type="entry name" value="Sushi"/>
    <property type="match status" value="10"/>
</dbReference>
<evidence type="ECO:0000256" key="16">
    <source>
        <dbReference type="ARBA" id="ARBA00023180"/>
    </source>
</evidence>
<feature type="domain" description="Sushi" evidence="23">
    <location>
        <begin position="613"/>
        <end position="672"/>
    </location>
</feature>
<dbReference type="GO" id="GO:0046872">
    <property type="term" value="F:metal ion binding"/>
    <property type="evidence" value="ECO:0007669"/>
    <property type="project" value="UniProtKB-KW"/>
</dbReference>
<dbReference type="InterPro" id="IPR000742">
    <property type="entry name" value="EGF"/>
</dbReference>
<evidence type="ECO:0000256" key="9">
    <source>
        <dbReference type="ARBA" id="ARBA00022734"/>
    </source>
</evidence>
<feature type="domain" description="Sushi" evidence="23">
    <location>
        <begin position="241"/>
        <end position="302"/>
    </location>
</feature>
<feature type="disulfide bond" evidence="18">
    <location>
        <begin position="521"/>
        <end position="548"/>
    </location>
</feature>
<feature type="chain" id="PRO_5004865395" evidence="20">
    <location>
        <begin position="24"/>
        <end position="857"/>
    </location>
</feature>
<feature type="disulfide bond" evidence="18">
    <location>
        <begin position="705"/>
        <end position="732"/>
    </location>
</feature>
<keyword evidence="11" id="KW-0106">Calcium</keyword>
<dbReference type="InterPro" id="IPR018378">
    <property type="entry name" value="C-type_lectin_CS"/>
</dbReference>
<dbReference type="Gene3D" id="3.10.100.10">
    <property type="entry name" value="Mannose-Binding Protein A, subunit A"/>
    <property type="match status" value="1"/>
</dbReference>
<keyword evidence="15 17" id="KW-1015">Disulfide bond</keyword>
<keyword evidence="7" id="KW-0479">Metal-binding</keyword>
<evidence type="ECO:0000259" key="22">
    <source>
        <dbReference type="PROSITE" id="PS50041"/>
    </source>
</evidence>
<dbReference type="GO" id="GO:0030097">
    <property type="term" value="P:hemopoiesis"/>
    <property type="evidence" value="ECO:0007669"/>
    <property type="project" value="Ensembl"/>
</dbReference>
<dbReference type="AlphaFoldDB" id="W5LZP4"/>
<evidence type="ECO:0000256" key="15">
    <source>
        <dbReference type="ARBA" id="ARBA00023157"/>
    </source>
</evidence>
<evidence type="ECO:0000256" key="3">
    <source>
        <dbReference type="ARBA" id="ARBA00022475"/>
    </source>
</evidence>
<feature type="domain" description="Sushi" evidence="23">
    <location>
        <begin position="365"/>
        <end position="426"/>
    </location>
</feature>
<dbReference type="SUPFAM" id="SSF57535">
    <property type="entry name" value="Complement control module/SCR domain"/>
    <property type="match status" value="10"/>
</dbReference>
<feature type="disulfide bond" evidence="18">
    <location>
        <begin position="645"/>
        <end position="672"/>
    </location>
</feature>
<keyword evidence="9" id="KW-0430">Lectin</keyword>
<keyword evidence="13 19" id="KW-1133">Transmembrane helix</keyword>
<evidence type="ECO:0000256" key="17">
    <source>
        <dbReference type="PROSITE-ProRule" id="PRU00076"/>
    </source>
</evidence>
<feature type="disulfide bond" evidence="18">
    <location>
        <begin position="583"/>
        <end position="610"/>
    </location>
</feature>
<dbReference type="PROSITE" id="PS00022">
    <property type="entry name" value="EGF_1"/>
    <property type="match status" value="1"/>
</dbReference>
<dbReference type="PANTHER" id="PTHR45656">
    <property type="entry name" value="PROTEIN CBR-CLEC-78"/>
    <property type="match status" value="1"/>
</dbReference>
<evidence type="ECO:0000256" key="10">
    <source>
        <dbReference type="ARBA" id="ARBA00022737"/>
    </source>
</evidence>
<feature type="domain" description="Sushi" evidence="23">
    <location>
        <begin position="303"/>
        <end position="364"/>
    </location>
</feature>
<dbReference type="Pfam" id="PF00059">
    <property type="entry name" value="Lectin_C"/>
    <property type="match status" value="1"/>
</dbReference>
<feature type="disulfide bond" evidence="18">
    <location>
        <begin position="335"/>
        <end position="362"/>
    </location>
</feature>
<keyword evidence="5 18" id="KW-0768">Sushi</keyword>
<keyword evidence="12" id="KW-0130">Cell adhesion</keyword>
<dbReference type="eggNOG" id="KOG4297">
    <property type="taxonomic scope" value="Eukaryota"/>
</dbReference>
<dbReference type="FunFam" id="2.10.70.10:FF:000001">
    <property type="entry name" value="Selectin P"/>
    <property type="match status" value="10"/>
</dbReference>
<evidence type="ECO:0000256" key="5">
    <source>
        <dbReference type="ARBA" id="ARBA00022659"/>
    </source>
</evidence>
<dbReference type="PROSITE" id="PS50026">
    <property type="entry name" value="EGF_3"/>
    <property type="match status" value="1"/>
</dbReference>
<name>W5LZP4_LEPOC</name>
<feature type="domain" description="Sushi" evidence="23">
    <location>
        <begin position="673"/>
        <end position="734"/>
    </location>
</feature>
<dbReference type="InterPro" id="IPR016187">
    <property type="entry name" value="CTDL_fold"/>
</dbReference>
<dbReference type="EMBL" id="AHAT01034677">
    <property type="status" value="NOT_ANNOTATED_CDS"/>
    <property type="molecule type" value="Genomic_DNA"/>
</dbReference>
<evidence type="ECO:0000256" key="7">
    <source>
        <dbReference type="ARBA" id="ARBA00022723"/>
    </source>
</evidence>
<dbReference type="PANTHER" id="PTHR45656:SF2">
    <property type="entry name" value="SEIZURE 6-LIKE PROTEIN 2"/>
    <property type="match status" value="1"/>
</dbReference>
<dbReference type="GO" id="GO:0009897">
    <property type="term" value="C:external side of plasma membrane"/>
    <property type="evidence" value="ECO:0000318"/>
    <property type="project" value="GO_Central"/>
</dbReference>
<dbReference type="EMBL" id="AHAT01034675">
    <property type="status" value="NOT_ANNOTATED_CDS"/>
    <property type="molecule type" value="Genomic_DNA"/>
</dbReference>
<dbReference type="GeneTree" id="ENSGT00940000160168"/>
<feature type="disulfide bond" evidence="18">
    <location>
        <begin position="459"/>
        <end position="486"/>
    </location>
</feature>
<dbReference type="InterPro" id="IPR000436">
    <property type="entry name" value="Sushi_SCR_CCP_dom"/>
</dbReference>